<feature type="compositionally biased region" description="Low complexity" evidence="1">
    <location>
        <begin position="209"/>
        <end position="218"/>
    </location>
</feature>
<dbReference type="EMBL" id="JABMIG020000162">
    <property type="protein sequence ID" value="KAL3788096.1"/>
    <property type="molecule type" value="Genomic_DNA"/>
</dbReference>
<feature type="compositionally biased region" description="Acidic residues" evidence="1">
    <location>
        <begin position="329"/>
        <end position="339"/>
    </location>
</feature>
<dbReference type="AlphaFoldDB" id="A0ABD3PJU8"/>
<dbReference type="Proteomes" id="UP001516023">
    <property type="component" value="Unassembled WGS sequence"/>
</dbReference>
<evidence type="ECO:0000313" key="2">
    <source>
        <dbReference type="EMBL" id="KAL3788096.1"/>
    </source>
</evidence>
<feature type="region of interest" description="Disordered" evidence="1">
    <location>
        <begin position="202"/>
        <end position="281"/>
    </location>
</feature>
<gene>
    <name evidence="2" type="ORF">HJC23_008158</name>
</gene>
<evidence type="ECO:0000313" key="3">
    <source>
        <dbReference type="Proteomes" id="UP001516023"/>
    </source>
</evidence>
<sequence>MPDLHLKQAVQSTLISFLEQRRSAHDDIAQDVFRTFRDEAALLLERELIFNCFDSDPFGMMKTDGGDADNDDLEEKKKNTEIIARVKVRWFNTGSIAVSCAEHPQTVLLTYNSRTLLQSRVIYNAQELLRVVSCTRTATADGYSFIQAIVQIDQDKNMQGVNDNVRLHFSFLRDPQHFGKGESENADSIYVDQDECCHGEEGCCEQNDNKSSSQNKQSAGKRKRTNHTSDTSNNEKGEETLNMHQVKKIKHPHGSKSVNHKSELVENPPNSNALPEPSDTKEFKPKTIISYKVEYSVDYGKFQKLFGVDIYASGDVPSVEEAVPLIEGCDDESSEESGDEGSKGPNGSAKAINSRAECVNEPPTDDSDMDEIEMLSDENSVDESIPSNVENGIDADRFGAYVEPENIVKFLDQANMNFDEKTVFYFLLMFPFYEHEWDVSGFLLSSLFDDDQEEEEGYEAGNRWGGSSSICVPCSEK</sequence>
<keyword evidence="3" id="KW-1185">Reference proteome</keyword>
<organism evidence="2 3">
    <name type="scientific">Cyclotella cryptica</name>
    <dbReference type="NCBI Taxonomy" id="29204"/>
    <lineage>
        <taxon>Eukaryota</taxon>
        <taxon>Sar</taxon>
        <taxon>Stramenopiles</taxon>
        <taxon>Ochrophyta</taxon>
        <taxon>Bacillariophyta</taxon>
        <taxon>Coscinodiscophyceae</taxon>
        <taxon>Thalassiosirophycidae</taxon>
        <taxon>Stephanodiscales</taxon>
        <taxon>Stephanodiscaceae</taxon>
        <taxon>Cyclotella</taxon>
    </lineage>
</organism>
<evidence type="ECO:0000256" key="1">
    <source>
        <dbReference type="SAM" id="MobiDB-lite"/>
    </source>
</evidence>
<proteinExistence type="predicted"/>
<feature type="region of interest" description="Disordered" evidence="1">
    <location>
        <begin position="457"/>
        <end position="477"/>
    </location>
</feature>
<feature type="region of interest" description="Disordered" evidence="1">
    <location>
        <begin position="329"/>
        <end position="370"/>
    </location>
</feature>
<comment type="caution">
    <text evidence="2">The sequence shown here is derived from an EMBL/GenBank/DDBJ whole genome shotgun (WGS) entry which is preliminary data.</text>
</comment>
<reference evidence="2 3" key="1">
    <citation type="journal article" date="2020" name="G3 (Bethesda)">
        <title>Improved Reference Genome for Cyclotella cryptica CCMP332, a Model for Cell Wall Morphogenesis, Salinity Adaptation, and Lipid Production in Diatoms (Bacillariophyta).</title>
        <authorList>
            <person name="Roberts W.R."/>
            <person name="Downey K.M."/>
            <person name="Ruck E.C."/>
            <person name="Traller J.C."/>
            <person name="Alverson A.J."/>
        </authorList>
    </citation>
    <scope>NUCLEOTIDE SEQUENCE [LARGE SCALE GENOMIC DNA]</scope>
    <source>
        <strain evidence="2 3">CCMP332</strain>
    </source>
</reference>
<accession>A0ABD3PJU8</accession>
<feature type="compositionally biased region" description="Basic residues" evidence="1">
    <location>
        <begin position="245"/>
        <end position="254"/>
    </location>
</feature>
<name>A0ABD3PJU8_9STRA</name>
<protein>
    <submittedName>
        <fullName evidence="2">Uncharacterized protein</fullName>
    </submittedName>
</protein>